<evidence type="ECO:0000313" key="2">
    <source>
        <dbReference type="EMBL" id="KAL0062309.1"/>
    </source>
</evidence>
<dbReference type="EMBL" id="JBBXMP010000108">
    <property type="protein sequence ID" value="KAL0062309.1"/>
    <property type="molecule type" value="Genomic_DNA"/>
</dbReference>
<name>A0ABR2ZMU5_9AGAR</name>
<gene>
    <name evidence="2" type="primary">BBC1_2</name>
    <name evidence="2" type="ORF">AAF712_010793</name>
</gene>
<reference evidence="2 3" key="1">
    <citation type="submission" date="2024-05" db="EMBL/GenBank/DDBJ databases">
        <title>A draft genome resource for the thread blight pathogen Marasmius tenuissimus strain MS-2.</title>
        <authorList>
            <person name="Yulfo-Soto G.E."/>
            <person name="Baruah I.K."/>
            <person name="Amoako-Attah I."/>
            <person name="Bukari Y."/>
            <person name="Meinhardt L.W."/>
            <person name="Bailey B.A."/>
            <person name="Cohen S.P."/>
        </authorList>
    </citation>
    <scope>NUCLEOTIDE SEQUENCE [LARGE SCALE GENOMIC DNA]</scope>
    <source>
        <strain evidence="2 3">MS-2</strain>
    </source>
</reference>
<dbReference type="Proteomes" id="UP001437256">
    <property type="component" value="Unassembled WGS sequence"/>
</dbReference>
<protein>
    <submittedName>
        <fullName evidence="2">Assembly of actin patch protein</fullName>
    </submittedName>
</protein>
<comment type="caution">
    <text evidence="2">The sequence shown here is derived from an EMBL/GenBank/DDBJ whole genome shotgun (WGS) entry which is preliminary data.</text>
</comment>
<feature type="domain" description="BBC1/AIM3 cysteine proteinase-fold" evidence="1">
    <location>
        <begin position="7"/>
        <end position="97"/>
    </location>
</feature>
<evidence type="ECO:0000259" key="1">
    <source>
        <dbReference type="Pfam" id="PF25459"/>
    </source>
</evidence>
<organism evidence="2 3">
    <name type="scientific">Marasmius tenuissimus</name>
    <dbReference type="NCBI Taxonomy" id="585030"/>
    <lineage>
        <taxon>Eukaryota</taxon>
        <taxon>Fungi</taxon>
        <taxon>Dikarya</taxon>
        <taxon>Basidiomycota</taxon>
        <taxon>Agaricomycotina</taxon>
        <taxon>Agaricomycetes</taxon>
        <taxon>Agaricomycetidae</taxon>
        <taxon>Agaricales</taxon>
        <taxon>Marasmiineae</taxon>
        <taxon>Marasmiaceae</taxon>
        <taxon>Marasmius</taxon>
    </lineage>
</organism>
<dbReference type="InterPro" id="IPR057402">
    <property type="entry name" value="AIM3_BBC1_C"/>
</dbReference>
<keyword evidence="3" id="KW-1185">Reference proteome</keyword>
<evidence type="ECO:0000313" key="3">
    <source>
        <dbReference type="Proteomes" id="UP001437256"/>
    </source>
</evidence>
<accession>A0ABR2ZMU5</accession>
<sequence length="201" mass="22690">MGTSSIKQTGSSVQKRASEILPGDIVWLKDAKLKGHKGLHTYTQHVGEGDEACVGVVSEFEAKKFKVRVFQANQHVGQQTVESVSYRMEDLKSGVVKWVSERGLVRFQPGEEWKKMLYEEYERISLGKIKILKTLCHEPVEAPRRRCITANYGDRDGPEAQRIVEIASIVDGREESLPLLAVRYAGRDAKKVLQTASFKWD</sequence>
<proteinExistence type="predicted"/>
<dbReference type="Pfam" id="PF25459">
    <property type="entry name" value="AIM3_BBC1_C"/>
    <property type="match status" value="1"/>
</dbReference>